<protein>
    <submittedName>
        <fullName evidence="7">DoxX family protein</fullName>
    </submittedName>
</protein>
<feature type="region of interest" description="Disordered" evidence="5">
    <location>
        <begin position="1"/>
        <end position="32"/>
    </location>
</feature>
<name>A0ABT2JUR3_9ACTN</name>
<keyword evidence="2 6" id="KW-0812">Transmembrane</keyword>
<gene>
    <name evidence="7" type="ORF">LHJ74_16100</name>
</gene>
<comment type="caution">
    <text evidence="7">The sequence shown here is derived from an EMBL/GenBank/DDBJ whole genome shotgun (WGS) entry which is preliminary data.</text>
</comment>
<feature type="compositionally biased region" description="Basic and acidic residues" evidence="5">
    <location>
        <begin position="12"/>
        <end position="21"/>
    </location>
</feature>
<evidence type="ECO:0000256" key="5">
    <source>
        <dbReference type="SAM" id="MobiDB-lite"/>
    </source>
</evidence>
<organism evidence="7 8">
    <name type="scientific">Streptomyces gossypii</name>
    <dbReference type="NCBI Taxonomy" id="2883101"/>
    <lineage>
        <taxon>Bacteria</taxon>
        <taxon>Bacillati</taxon>
        <taxon>Actinomycetota</taxon>
        <taxon>Actinomycetes</taxon>
        <taxon>Kitasatosporales</taxon>
        <taxon>Streptomycetaceae</taxon>
        <taxon>Streptomyces</taxon>
    </lineage>
</organism>
<evidence type="ECO:0000256" key="4">
    <source>
        <dbReference type="ARBA" id="ARBA00023136"/>
    </source>
</evidence>
<evidence type="ECO:0000256" key="1">
    <source>
        <dbReference type="ARBA" id="ARBA00004141"/>
    </source>
</evidence>
<keyword evidence="8" id="KW-1185">Reference proteome</keyword>
<proteinExistence type="predicted"/>
<feature type="transmembrane region" description="Helical" evidence="6">
    <location>
        <begin position="62"/>
        <end position="80"/>
    </location>
</feature>
<comment type="subcellular location">
    <subcellularLocation>
        <location evidence="1">Membrane</location>
        <topology evidence="1">Multi-pass membrane protein</topology>
    </subcellularLocation>
</comment>
<evidence type="ECO:0000256" key="6">
    <source>
        <dbReference type="SAM" id="Phobius"/>
    </source>
</evidence>
<dbReference type="Pfam" id="PF07681">
    <property type="entry name" value="DoxX"/>
    <property type="match status" value="1"/>
</dbReference>
<evidence type="ECO:0000256" key="3">
    <source>
        <dbReference type="ARBA" id="ARBA00022989"/>
    </source>
</evidence>
<keyword evidence="4 6" id="KW-0472">Membrane</keyword>
<evidence type="ECO:0000313" key="7">
    <source>
        <dbReference type="EMBL" id="MCT2591408.1"/>
    </source>
</evidence>
<reference evidence="7 8" key="1">
    <citation type="submission" date="2021-10" db="EMBL/GenBank/DDBJ databases">
        <title>Streptomyces gossypii sp. nov., isolated from soil collected from cotton field.</title>
        <authorList>
            <person name="Ge X."/>
            <person name="Chen X."/>
            <person name="Liu W."/>
        </authorList>
    </citation>
    <scope>NUCLEOTIDE SEQUENCE [LARGE SCALE GENOMIC DNA]</scope>
    <source>
        <strain evidence="7 8">N2-109</strain>
    </source>
</reference>
<accession>A0ABT2JUR3</accession>
<evidence type="ECO:0000313" key="8">
    <source>
        <dbReference type="Proteomes" id="UP001156389"/>
    </source>
</evidence>
<evidence type="ECO:0000256" key="2">
    <source>
        <dbReference type="ARBA" id="ARBA00022692"/>
    </source>
</evidence>
<sequence>MAGHARNPGSDTSRERAEHPAKPPRSLPDLRLPGLRLPGLRLPGSTVLRAVLDRYRPHSSTVLRVSVGLTFIWFGAMKFFPQASPAEHVAIGTMDALTFGLVPADASRPLLALFETVIGLGLVTGVLLRVALAAFFVHMAGVCCALFLLPEEMWNGALVTPTLEGQYVIKNVVLIAACLAVAADERPT</sequence>
<dbReference type="Proteomes" id="UP001156389">
    <property type="component" value="Unassembled WGS sequence"/>
</dbReference>
<dbReference type="EMBL" id="JAJAGO010000007">
    <property type="protein sequence ID" value="MCT2591408.1"/>
    <property type="molecule type" value="Genomic_DNA"/>
</dbReference>
<keyword evidence="3 6" id="KW-1133">Transmembrane helix</keyword>
<dbReference type="InterPro" id="IPR032808">
    <property type="entry name" value="DoxX"/>
</dbReference>